<comment type="caution">
    <text evidence="2">The sequence shown here is derived from an EMBL/GenBank/DDBJ whole genome shotgun (WGS) entry which is preliminary data.</text>
</comment>
<evidence type="ECO:0000259" key="1">
    <source>
        <dbReference type="PROSITE" id="PS51186"/>
    </source>
</evidence>
<dbReference type="Gene3D" id="3.40.630.30">
    <property type="match status" value="1"/>
</dbReference>
<accession>A0A7C3QQW4</accession>
<dbReference type="InterPro" id="IPR016181">
    <property type="entry name" value="Acyl_CoA_acyltransferase"/>
</dbReference>
<reference evidence="2" key="1">
    <citation type="journal article" date="2020" name="mSystems">
        <title>Genome- and Community-Level Interaction Insights into Carbon Utilization and Element Cycling Functions of Hydrothermarchaeota in Hydrothermal Sediment.</title>
        <authorList>
            <person name="Zhou Z."/>
            <person name="Liu Y."/>
            <person name="Xu W."/>
            <person name="Pan J."/>
            <person name="Luo Z.H."/>
            <person name="Li M."/>
        </authorList>
    </citation>
    <scope>NUCLEOTIDE SEQUENCE [LARGE SCALE GENOMIC DNA]</scope>
    <source>
        <strain evidence="2">SpSt-902</strain>
    </source>
</reference>
<organism evidence="2">
    <name type="scientific">Leptospirillum ferriphilum</name>
    <dbReference type="NCBI Taxonomy" id="178606"/>
    <lineage>
        <taxon>Bacteria</taxon>
        <taxon>Pseudomonadati</taxon>
        <taxon>Nitrospirota</taxon>
        <taxon>Nitrospiria</taxon>
        <taxon>Nitrospirales</taxon>
        <taxon>Nitrospiraceae</taxon>
        <taxon>Leptospirillum</taxon>
    </lineage>
</organism>
<dbReference type="EMBL" id="DTMM01000020">
    <property type="protein sequence ID" value="HFT92550.1"/>
    <property type="molecule type" value="Genomic_DNA"/>
</dbReference>
<dbReference type="PROSITE" id="PS51186">
    <property type="entry name" value="GNAT"/>
    <property type="match status" value="1"/>
</dbReference>
<proteinExistence type="predicted"/>
<dbReference type="InterPro" id="IPR000182">
    <property type="entry name" value="GNAT_dom"/>
</dbReference>
<gene>
    <name evidence="2" type="ORF">ENX03_01155</name>
</gene>
<keyword evidence="2" id="KW-0808">Transferase</keyword>
<feature type="domain" description="N-acetyltransferase" evidence="1">
    <location>
        <begin position="17"/>
        <end position="173"/>
    </location>
</feature>
<dbReference type="CDD" id="cd04301">
    <property type="entry name" value="NAT_SF"/>
    <property type="match status" value="1"/>
</dbReference>
<evidence type="ECO:0000313" key="2">
    <source>
        <dbReference type="EMBL" id="HFT92550.1"/>
    </source>
</evidence>
<dbReference type="Pfam" id="PF00583">
    <property type="entry name" value="Acetyltransf_1"/>
    <property type="match status" value="1"/>
</dbReference>
<dbReference type="AlphaFoldDB" id="A0A7C3QQW4"/>
<sequence>MRGHFSRCRKVPRVDPIRVTIALPEDFPAILDVQRQSFLVHADKGLDTSIWTEETLEEITRDATEKTILVARDPAGAVLGSVRFQTIEGVVFVRKVNVRPDMKRHGVGRLLMLALEEHIPADAHKISLCTLLMTHENIPFFLRMGYRPETVLPDHYHHVDLLCFGKYPAKKNPA</sequence>
<protein>
    <submittedName>
        <fullName evidence="2">GNAT family N-acetyltransferase</fullName>
    </submittedName>
</protein>
<name>A0A7C3QQW4_9BACT</name>
<dbReference type="GO" id="GO:0016747">
    <property type="term" value="F:acyltransferase activity, transferring groups other than amino-acyl groups"/>
    <property type="evidence" value="ECO:0007669"/>
    <property type="project" value="InterPro"/>
</dbReference>
<dbReference type="SUPFAM" id="SSF55729">
    <property type="entry name" value="Acyl-CoA N-acyltransferases (Nat)"/>
    <property type="match status" value="1"/>
</dbReference>